<feature type="region of interest" description="Disordered" evidence="1">
    <location>
        <begin position="1"/>
        <end position="33"/>
    </location>
</feature>
<dbReference type="EMBL" id="OU503041">
    <property type="protein sequence ID" value="CAI9763363.1"/>
    <property type="molecule type" value="Genomic_DNA"/>
</dbReference>
<dbReference type="InterPro" id="IPR024738">
    <property type="entry name" value="Hfi1/Tada1"/>
</dbReference>
<evidence type="ECO:0000313" key="2">
    <source>
        <dbReference type="EMBL" id="CAI9763363.1"/>
    </source>
</evidence>
<accession>A0AAD2DSW3</accession>
<gene>
    <name evidence="2" type="ORF">FPE_LOCUS10793</name>
</gene>
<dbReference type="PANTHER" id="PTHR21277:SF29">
    <property type="entry name" value="TRANSCRIPTIONAL REGULATOR OF RNA POLII, SAGA, SUBUNIT"/>
    <property type="match status" value="1"/>
</dbReference>
<dbReference type="GO" id="GO:0000124">
    <property type="term" value="C:SAGA complex"/>
    <property type="evidence" value="ECO:0007669"/>
    <property type="project" value="TreeGrafter"/>
</dbReference>
<dbReference type="GO" id="GO:0003713">
    <property type="term" value="F:transcription coactivator activity"/>
    <property type="evidence" value="ECO:0007669"/>
    <property type="project" value="TreeGrafter"/>
</dbReference>
<dbReference type="AlphaFoldDB" id="A0AAD2DSW3"/>
<dbReference type="Proteomes" id="UP000834106">
    <property type="component" value="Chromosome 6"/>
</dbReference>
<feature type="compositionally biased region" description="Basic and acidic residues" evidence="1">
    <location>
        <begin position="1"/>
        <end position="23"/>
    </location>
</feature>
<organism evidence="2 3">
    <name type="scientific">Fraxinus pennsylvanica</name>
    <dbReference type="NCBI Taxonomy" id="56036"/>
    <lineage>
        <taxon>Eukaryota</taxon>
        <taxon>Viridiplantae</taxon>
        <taxon>Streptophyta</taxon>
        <taxon>Embryophyta</taxon>
        <taxon>Tracheophyta</taxon>
        <taxon>Spermatophyta</taxon>
        <taxon>Magnoliopsida</taxon>
        <taxon>eudicotyledons</taxon>
        <taxon>Gunneridae</taxon>
        <taxon>Pentapetalae</taxon>
        <taxon>asterids</taxon>
        <taxon>lamiids</taxon>
        <taxon>Lamiales</taxon>
        <taxon>Oleaceae</taxon>
        <taxon>Oleeae</taxon>
        <taxon>Fraxinus</taxon>
    </lineage>
</organism>
<protein>
    <submittedName>
        <fullName evidence="2">Uncharacterized protein</fullName>
    </submittedName>
</protein>
<dbReference type="PANTHER" id="PTHR21277">
    <property type="entry name" value="TRANSCRIPTIONAL ADAPTER 1"/>
    <property type="match status" value="1"/>
</dbReference>
<dbReference type="GO" id="GO:0006357">
    <property type="term" value="P:regulation of transcription by RNA polymerase II"/>
    <property type="evidence" value="ECO:0007669"/>
    <property type="project" value="TreeGrafter"/>
</dbReference>
<keyword evidence="3" id="KW-1185">Reference proteome</keyword>
<name>A0AAD2DSW3_9LAMI</name>
<proteinExistence type="predicted"/>
<evidence type="ECO:0000256" key="1">
    <source>
        <dbReference type="SAM" id="MobiDB-lite"/>
    </source>
</evidence>
<reference evidence="2" key="1">
    <citation type="submission" date="2023-05" db="EMBL/GenBank/DDBJ databases">
        <authorList>
            <person name="Huff M."/>
        </authorList>
    </citation>
    <scope>NUCLEOTIDE SEQUENCE</scope>
</reference>
<sequence>MFPRSPRKERTHTLRDRKFRDRLSPLGTHGNAHDVDGEEVEQAAGSTGIYSRSPVKLSLGVSLNAKRKRKVLCHGSAPFVYMDTCFNNGELPGTRSLKKRLDRKLEMEGLKISTSSVNLLNNGLDIFMKRLVEPCLDLLASRSERTLHNQVYHQAKFIINGIRPIYIQNPKRLFFVSMLDLQVTMESNPWILGADWPLQLEEVSLRATKVTAEYPVNLMLQDFQVHVKVINQFYDSREPFLTMMLTLSYHTIKPIATT</sequence>
<dbReference type="Pfam" id="PF12767">
    <property type="entry name" value="SAGA-Tad1"/>
    <property type="match status" value="1"/>
</dbReference>
<evidence type="ECO:0000313" key="3">
    <source>
        <dbReference type="Proteomes" id="UP000834106"/>
    </source>
</evidence>